<keyword evidence="2" id="KW-1185">Reference proteome</keyword>
<comment type="caution">
    <text evidence="1">The sequence shown here is derived from an EMBL/GenBank/DDBJ whole genome shotgun (WGS) entry which is preliminary data.</text>
</comment>
<dbReference type="Proteomes" id="UP000789595">
    <property type="component" value="Unassembled WGS sequence"/>
</dbReference>
<dbReference type="OrthoDB" id="10488664at2759"/>
<name>A0A8J2SC98_9STRA</name>
<organism evidence="1 2">
    <name type="scientific">Pelagomonas calceolata</name>
    <dbReference type="NCBI Taxonomy" id="35677"/>
    <lineage>
        <taxon>Eukaryota</taxon>
        <taxon>Sar</taxon>
        <taxon>Stramenopiles</taxon>
        <taxon>Ochrophyta</taxon>
        <taxon>Pelagophyceae</taxon>
        <taxon>Pelagomonadales</taxon>
        <taxon>Pelagomonadaceae</taxon>
        <taxon>Pelagomonas</taxon>
    </lineage>
</organism>
<proteinExistence type="predicted"/>
<accession>A0A8J2SC98</accession>
<reference evidence="1" key="1">
    <citation type="submission" date="2021-11" db="EMBL/GenBank/DDBJ databases">
        <authorList>
            <consortium name="Genoscope - CEA"/>
            <person name="William W."/>
        </authorList>
    </citation>
    <scope>NUCLEOTIDE SEQUENCE</scope>
</reference>
<protein>
    <submittedName>
        <fullName evidence="1">Uncharacterized protein</fullName>
    </submittedName>
</protein>
<sequence length="421" mass="46289">MPLLLLKLPADVHTKLAAFIHANDAARFCFAGKEAYKAFGLQAWRACLFSTHGGLRIGNEQNGLHAARRLATCGRGCLGFRALATDGGTFDGGDSRFWVDALFRPEPWRIYCSRQTSDPILCAATFLPEREAEDVDSRDRHWMCELIIETWSLEQLQVEPFSSKDYALGSVFLRVCHGLRDEDVVSLNLQNGQEAITKYRAKILEIVQRFNTTGAPAMRIGLDKTVFAQRGSVSVDPRIEALASNATAVATTLIVRRPIPVTCPGRLGIVFGCRRAPRVGDLDGRLRRVCADATPYIRALVDGPSSHILSRGPRVELGRRLGGVRPVLLAASCSPEQGVCYQLLGSNDDADVFPLAIFGFGGRNLDDAFTSLRARFEKPVTLKGVVVALLEAERRHDVVDPNVDMEFVGLEGYMYEAPPET</sequence>
<gene>
    <name evidence="1" type="ORF">PECAL_2P22030</name>
</gene>
<evidence type="ECO:0000313" key="2">
    <source>
        <dbReference type="Proteomes" id="UP000789595"/>
    </source>
</evidence>
<evidence type="ECO:0000313" key="1">
    <source>
        <dbReference type="EMBL" id="CAH0369095.1"/>
    </source>
</evidence>
<dbReference type="EMBL" id="CAKKNE010000002">
    <property type="protein sequence ID" value="CAH0369095.1"/>
    <property type="molecule type" value="Genomic_DNA"/>
</dbReference>
<dbReference type="AlphaFoldDB" id="A0A8J2SC98"/>